<dbReference type="EMBL" id="ANLA01000008">
    <property type="protein sequence ID" value="EMQ95337.1"/>
    <property type="molecule type" value="Genomic_DNA"/>
</dbReference>
<dbReference type="SUPFAM" id="SSF50998">
    <property type="entry name" value="Quinoprotein alcohol dehydrogenase-like"/>
    <property type="match status" value="2"/>
</dbReference>
<evidence type="ECO:0000259" key="1">
    <source>
        <dbReference type="Pfam" id="PF13360"/>
    </source>
</evidence>
<feature type="domain" description="Pyrrolo-quinoline quinone repeat" evidence="1">
    <location>
        <begin position="109"/>
        <end position="295"/>
    </location>
</feature>
<reference evidence="2 3" key="1">
    <citation type="submission" date="2012-12" db="EMBL/GenBank/DDBJ databases">
        <title>Genome assembly of Formosa sp. AK20.</title>
        <authorList>
            <person name="Kumar R."/>
            <person name="Khatri I."/>
            <person name="Vaidya B."/>
            <person name="Subramanian S."/>
            <person name="Pinnaka A."/>
        </authorList>
    </citation>
    <scope>NUCLEOTIDE SEQUENCE [LARGE SCALE GENOMIC DNA]</scope>
    <source>
        <strain evidence="2 3">AK20</strain>
    </source>
</reference>
<dbReference type="InterPro" id="IPR015943">
    <property type="entry name" value="WD40/YVTN_repeat-like_dom_sf"/>
</dbReference>
<evidence type="ECO:0000313" key="2">
    <source>
        <dbReference type="EMBL" id="EMQ95337.1"/>
    </source>
</evidence>
<dbReference type="PANTHER" id="PTHR34512">
    <property type="entry name" value="CELL SURFACE PROTEIN"/>
    <property type="match status" value="1"/>
</dbReference>
<dbReference type="GeneID" id="98641129"/>
<accession>M7MGI6</accession>
<dbReference type="PANTHER" id="PTHR34512:SF30">
    <property type="entry name" value="OUTER MEMBRANE PROTEIN ASSEMBLY FACTOR BAMB"/>
    <property type="match status" value="1"/>
</dbReference>
<gene>
    <name evidence="2" type="ORF">D778_02639</name>
</gene>
<keyword evidence="3" id="KW-1185">Reference proteome</keyword>
<dbReference type="InterPro" id="IPR002372">
    <property type="entry name" value="PQQ_rpt_dom"/>
</dbReference>
<dbReference type="RefSeq" id="WP_007648723.1">
    <property type="nucleotide sequence ID" value="NZ_ANLA01000008.1"/>
</dbReference>
<name>M7MGI6_9FLAO</name>
<dbReference type="eggNOG" id="ENOG502ZAX7">
    <property type="taxonomic scope" value="Bacteria"/>
</dbReference>
<protein>
    <recommendedName>
        <fullName evidence="1">Pyrrolo-quinoline quinone repeat domain-containing protein</fullName>
    </recommendedName>
</protein>
<evidence type="ECO:0000313" key="3">
    <source>
        <dbReference type="Proteomes" id="UP000012024"/>
    </source>
</evidence>
<dbReference type="Pfam" id="PF13360">
    <property type="entry name" value="PQQ_2"/>
    <property type="match status" value="1"/>
</dbReference>
<sequence length="587" mass="65463">MKRITTLLLILALGFQLKAQGLKELGQIPLDFTPDYIDFSPNDHYMVLEHDRQYQVWDVKSATKILEGEHAFTLGRYIKDLAVSTGSGYIMFENEQVFMTFDYQHNSTLVKAYSLIDGKSLWETDQLHMAISVTETILTAHGVQEGNLFEPGLNVKSNSNKFYTKDKFIDRLINYLPERQAITINGKNGLQLVDVKTGKLHWIQKAVSGGIGELLYDTKTKRMLAIQVPNSEGAIDQLASKQEVLALDAGTGKLLWRVEYSGTFQPGFASVIGNTLVLPYLELTFIDVETGEEIQGDIKTRTQAAKTTTKVLGNIMAIDRAVHGSEEAQGSNKYNRLIPRKLHFNSDGKLCYFTTFNEEGQLGTGMKKGYLIIDIHKDKVEKEEYGILGNQWTVVQDEMVDGLFYVKASGNLNRTMITALDAKTGDVVFETKKASNSADITKLFNPFMVSNGRIVDIVSQGIFIHDAKTGKELSYTRTKDLGIGRVKYSEFYANGILLFGTKGLAIIDFEGNHLASVATKSLLDVIATKEEVWVLENKTFTRMHSKNGDVLETNILPKTEHVFLSPSGNTIANFSTSNKQLSIKQQG</sequence>
<dbReference type="PATRIC" id="fig|1137281.3.peg.1228"/>
<dbReference type="Proteomes" id="UP000012024">
    <property type="component" value="Unassembled WGS sequence"/>
</dbReference>
<proteinExistence type="predicted"/>
<organism evidence="2 3">
    <name type="scientific">Xanthomarina gelatinilytica</name>
    <dbReference type="NCBI Taxonomy" id="1137281"/>
    <lineage>
        <taxon>Bacteria</taxon>
        <taxon>Pseudomonadati</taxon>
        <taxon>Bacteroidota</taxon>
        <taxon>Flavobacteriia</taxon>
        <taxon>Flavobacteriales</taxon>
        <taxon>Flavobacteriaceae</taxon>
        <taxon>Xanthomarina</taxon>
    </lineage>
</organism>
<dbReference type="Gene3D" id="2.130.10.10">
    <property type="entry name" value="YVTN repeat-like/Quinoprotein amine dehydrogenase"/>
    <property type="match status" value="1"/>
</dbReference>
<dbReference type="OrthoDB" id="725093at2"/>
<comment type="caution">
    <text evidence="2">The sequence shown here is derived from an EMBL/GenBank/DDBJ whole genome shotgun (WGS) entry which is preliminary data.</text>
</comment>
<dbReference type="InterPro" id="IPR011047">
    <property type="entry name" value="Quinoprotein_ADH-like_sf"/>
</dbReference>
<dbReference type="AlphaFoldDB" id="M7MGI6"/>